<evidence type="ECO:0000313" key="10">
    <source>
        <dbReference type="EMBL" id="SDL67852.1"/>
    </source>
</evidence>
<feature type="transmembrane region" description="Helical" evidence="8">
    <location>
        <begin position="174"/>
        <end position="196"/>
    </location>
</feature>
<evidence type="ECO:0000256" key="2">
    <source>
        <dbReference type="ARBA" id="ARBA00006386"/>
    </source>
</evidence>
<dbReference type="Pfam" id="PF07593">
    <property type="entry name" value="UnbV_ASPIC"/>
    <property type="match status" value="1"/>
</dbReference>
<sequence length="1042" mass="112562">MSMMNPVSRAHSRRLIFAALLIATLAYMFWTGSRYPSLDEKAMMGGAIQLEDPLGFEAVLPIERGLSVMQRIAYSTVNWIDTNKKGMTFGLLFGAAFLTLLGYLRRRNFRLPFSNSLYGMFLGAPLGVCVNCAAPIAKGLYQGGSRAETTLSAMIASPTLNIVVMTMSFSLLPFYIAATKLVLSLFVILVAVPILCRFIPREKLLSNVTGSERAPMAPALDEADDLPIESFPQAVLHFGLDFARNLWFILKTTLPLMLLAGLLGAIAGTLMPPQGLALGDFGPLGVAVVAVIGTFMPVPIGFDVVLSGALLNGGASHGFIMALVFTLGSYSIYSFLIVGTSVGWRAAVMLGGIVMGLGFAAGLGAEAYRDFQTRRAIEMLVSEAAAEPAQSLLPAAAQAGPDAAGFISLERLPYAASSAPRGETAFTRLEAWQIGIDHPVEFSFADMWPPFWEGRAITSGDIDRDGDADLVFASTRAGLHIYLNDGSGQFEAGQSEIGAVADLPVFNAVLVDIDGDGWLDLFLATYQQGLYVLPNRDGRFDPDGLRPVSNREDAILAMALSFGDVDRDGDLDVALGNWAAGWYRRIPGEESRNRIVFNDGGALSGDVFADLPGIPGETLSILLSDLDNNGTQDLLVGNDFEVPDYFYLGDGDGGFSAMTRQDGRIPMTTTTTMSVSANDLTNNGEPEIYLAQIAGRASGVSSRLRMQPIEDYCDGILREADRAVCQQNMDIKNWYRPGNALDPSFANHCAPLAEPYRSECRGMLIKDIAIQNRNPDMCALVPVGQIRARQYCDIHFQPSRPMTSSEQDAAIPQILARNVLLQPAGDGSYTEQAHALGLEVGGWSWDVSIADFDNDGWQDVYIVNGTWVPNEVTPSNIFLRNNGGTGFEEVTEAWGLSDYLITAAATVTDIDHDGDLDMITVPVNGPAVVFLNNARDTRAIGFEFDDRIGNRDGIGARVEIRYGENGEQMQMREVQLGGGYMSFDAPLAHFGLGEATQIDSATIRWADGGVTRIDEPLQAGATYRITRTDIDQGQAPLEDSRP</sequence>
<keyword evidence="11" id="KW-1185">Reference proteome</keyword>
<comment type="similarity">
    <text evidence="2">Belongs to the UPF0718 family.</text>
</comment>
<dbReference type="SUPFAM" id="SSF69318">
    <property type="entry name" value="Integrin alpha N-terminal domain"/>
    <property type="match status" value="1"/>
</dbReference>
<feature type="transmembrane region" description="Helical" evidence="8">
    <location>
        <begin position="344"/>
        <end position="365"/>
    </location>
</feature>
<evidence type="ECO:0000256" key="1">
    <source>
        <dbReference type="ARBA" id="ARBA00004651"/>
    </source>
</evidence>
<feature type="transmembrane region" description="Helical" evidence="8">
    <location>
        <begin position="284"/>
        <end position="306"/>
    </location>
</feature>
<evidence type="ECO:0000256" key="6">
    <source>
        <dbReference type="ARBA" id="ARBA00022989"/>
    </source>
</evidence>
<dbReference type="OrthoDB" id="1488578at2"/>
<accession>A0A1G9M0Q5</accession>
<dbReference type="Gene3D" id="2.130.10.130">
    <property type="entry name" value="Integrin alpha, N-terminal"/>
    <property type="match status" value="2"/>
</dbReference>
<comment type="subcellular location">
    <subcellularLocation>
        <location evidence="1">Cell membrane</location>
        <topology evidence="1">Multi-pass membrane protein</topology>
    </subcellularLocation>
</comment>
<feature type="transmembrane region" description="Helical" evidence="8">
    <location>
        <begin position="86"/>
        <end position="104"/>
    </location>
</feature>
<keyword evidence="6 8" id="KW-1133">Transmembrane helix</keyword>
<keyword evidence="3" id="KW-1003">Cell membrane</keyword>
<keyword evidence="5" id="KW-0732">Signal</keyword>
<dbReference type="InterPro" id="IPR005524">
    <property type="entry name" value="DUF318"/>
</dbReference>
<gene>
    <name evidence="10" type="ORF">SAMN04488568_101283</name>
</gene>
<evidence type="ECO:0000256" key="3">
    <source>
        <dbReference type="ARBA" id="ARBA00022475"/>
    </source>
</evidence>
<protein>
    <submittedName>
        <fullName evidence="10">Uncharacterized membrane protein YraQ, UPF0718 family</fullName>
    </submittedName>
</protein>
<organism evidence="10 11">
    <name type="scientific">Maricaulis salignorans</name>
    <dbReference type="NCBI Taxonomy" id="144026"/>
    <lineage>
        <taxon>Bacteria</taxon>
        <taxon>Pseudomonadati</taxon>
        <taxon>Pseudomonadota</taxon>
        <taxon>Alphaproteobacteria</taxon>
        <taxon>Maricaulales</taxon>
        <taxon>Maricaulaceae</taxon>
        <taxon>Maricaulis</taxon>
    </lineage>
</organism>
<dbReference type="STRING" id="144026.SAMN04488568_101283"/>
<evidence type="ECO:0000256" key="4">
    <source>
        <dbReference type="ARBA" id="ARBA00022692"/>
    </source>
</evidence>
<evidence type="ECO:0000259" key="9">
    <source>
        <dbReference type="Pfam" id="PF07593"/>
    </source>
</evidence>
<feature type="domain" description="ASPIC/UnbV" evidence="9">
    <location>
        <begin position="953"/>
        <end position="1020"/>
    </location>
</feature>
<dbReference type="GO" id="GO:0005886">
    <property type="term" value="C:plasma membrane"/>
    <property type="evidence" value="ECO:0007669"/>
    <property type="project" value="UniProtKB-SubCell"/>
</dbReference>
<feature type="transmembrane region" description="Helical" evidence="8">
    <location>
        <begin position="318"/>
        <end position="338"/>
    </location>
</feature>
<dbReference type="Proteomes" id="UP000199759">
    <property type="component" value="Unassembled WGS sequence"/>
</dbReference>
<feature type="transmembrane region" description="Helical" evidence="8">
    <location>
        <begin position="116"/>
        <end position="137"/>
    </location>
</feature>
<evidence type="ECO:0000256" key="5">
    <source>
        <dbReference type="ARBA" id="ARBA00022729"/>
    </source>
</evidence>
<evidence type="ECO:0000256" key="7">
    <source>
        <dbReference type="ARBA" id="ARBA00023136"/>
    </source>
</evidence>
<feature type="transmembrane region" description="Helical" evidence="8">
    <location>
        <begin position="254"/>
        <end position="272"/>
    </location>
</feature>
<reference evidence="10 11" key="1">
    <citation type="submission" date="2016-10" db="EMBL/GenBank/DDBJ databases">
        <authorList>
            <person name="de Groot N.N."/>
        </authorList>
    </citation>
    <scope>NUCLEOTIDE SEQUENCE [LARGE SCALE GENOMIC DNA]</scope>
    <source>
        <strain evidence="10 11">DSM 16077</strain>
    </source>
</reference>
<keyword evidence="4 8" id="KW-0812">Transmembrane</keyword>
<evidence type="ECO:0000313" key="11">
    <source>
        <dbReference type="Proteomes" id="UP000199759"/>
    </source>
</evidence>
<dbReference type="EMBL" id="FNHG01000001">
    <property type="protein sequence ID" value="SDL67852.1"/>
    <property type="molecule type" value="Genomic_DNA"/>
</dbReference>
<dbReference type="PANTHER" id="PTHR16026">
    <property type="entry name" value="CARTILAGE ACIDIC PROTEIN 1"/>
    <property type="match status" value="1"/>
</dbReference>
<dbReference type="PANTHER" id="PTHR16026:SF0">
    <property type="entry name" value="CARTILAGE ACIDIC PROTEIN 1"/>
    <property type="match status" value="1"/>
</dbReference>
<dbReference type="InterPro" id="IPR027039">
    <property type="entry name" value="Crtac1"/>
</dbReference>
<dbReference type="InterPro" id="IPR011519">
    <property type="entry name" value="UnbV_ASPIC"/>
</dbReference>
<dbReference type="InterPro" id="IPR028994">
    <property type="entry name" value="Integrin_alpha_N"/>
</dbReference>
<dbReference type="Pfam" id="PF13517">
    <property type="entry name" value="FG-GAP_3"/>
    <property type="match status" value="2"/>
</dbReference>
<evidence type="ECO:0000256" key="8">
    <source>
        <dbReference type="SAM" id="Phobius"/>
    </source>
</evidence>
<keyword evidence="7 8" id="KW-0472">Membrane</keyword>
<dbReference type="AlphaFoldDB" id="A0A1G9M0Q5"/>
<dbReference type="InterPro" id="IPR013517">
    <property type="entry name" value="FG-GAP"/>
</dbReference>
<name>A0A1G9M0Q5_9PROT</name>
<proteinExistence type="inferred from homology"/>
<dbReference type="Pfam" id="PF03773">
    <property type="entry name" value="ArsP_1"/>
    <property type="match status" value="1"/>
</dbReference>
<dbReference type="RefSeq" id="WP_091765629.1">
    <property type="nucleotide sequence ID" value="NZ_FNHG01000001.1"/>
</dbReference>